<dbReference type="PANTHER" id="PTHR34070">
    <property type="entry name" value="ARMADILLO-TYPE FOLD"/>
    <property type="match status" value="1"/>
</dbReference>
<dbReference type="InterPro" id="IPR014825">
    <property type="entry name" value="DNA_alkylation"/>
</dbReference>
<evidence type="ECO:0000313" key="2">
    <source>
        <dbReference type="Proteomes" id="UP000653644"/>
    </source>
</evidence>
<evidence type="ECO:0000313" key="1">
    <source>
        <dbReference type="EMBL" id="GHA15820.1"/>
    </source>
</evidence>
<reference evidence="2" key="1">
    <citation type="journal article" date="2019" name="Int. J. Syst. Evol. Microbiol.">
        <title>The Global Catalogue of Microorganisms (GCM) 10K type strain sequencing project: providing services to taxonomists for standard genome sequencing and annotation.</title>
        <authorList>
            <consortium name="The Broad Institute Genomics Platform"/>
            <consortium name="The Broad Institute Genome Sequencing Center for Infectious Disease"/>
            <person name="Wu L."/>
            <person name="Ma J."/>
        </authorList>
    </citation>
    <scope>NUCLEOTIDE SEQUENCE [LARGE SCALE GENOMIC DNA]</scope>
    <source>
        <strain evidence="2">JCM 4733</strain>
    </source>
</reference>
<keyword evidence="2" id="KW-1185">Reference proteome</keyword>
<gene>
    <name evidence="1" type="ORF">GCM10010345_20630</name>
</gene>
<dbReference type="SUPFAM" id="SSF48371">
    <property type="entry name" value="ARM repeat"/>
    <property type="match status" value="1"/>
</dbReference>
<organism evidence="1 2">
    <name type="scientific">Streptomyces canarius</name>
    <dbReference type="NCBI Taxonomy" id="285453"/>
    <lineage>
        <taxon>Bacteria</taxon>
        <taxon>Bacillati</taxon>
        <taxon>Actinomycetota</taxon>
        <taxon>Actinomycetes</taxon>
        <taxon>Kitasatosporales</taxon>
        <taxon>Streptomycetaceae</taxon>
        <taxon>Streptomyces</taxon>
    </lineage>
</organism>
<dbReference type="CDD" id="cd06561">
    <property type="entry name" value="AlkD_like"/>
    <property type="match status" value="1"/>
</dbReference>
<dbReference type="Pfam" id="PF08713">
    <property type="entry name" value="DNA_alkylation"/>
    <property type="match status" value="1"/>
</dbReference>
<comment type="caution">
    <text evidence="1">The sequence shown here is derived from an EMBL/GenBank/DDBJ whole genome shotgun (WGS) entry which is preliminary data.</text>
</comment>
<dbReference type="InterPro" id="IPR016024">
    <property type="entry name" value="ARM-type_fold"/>
</dbReference>
<dbReference type="PANTHER" id="PTHR34070:SF1">
    <property type="entry name" value="DNA ALKYLATION REPAIR PROTEIN"/>
    <property type="match status" value="1"/>
</dbReference>
<proteinExistence type="predicted"/>
<evidence type="ECO:0008006" key="3">
    <source>
        <dbReference type="Google" id="ProtNLM"/>
    </source>
</evidence>
<protein>
    <recommendedName>
        <fullName evidence="3">DNA alkylation repair protein</fullName>
    </recommendedName>
</protein>
<name>A0ABQ3CLF2_9ACTN</name>
<dbReference type="Gene3D" id="1.25.10.90">
    <property type="match status" value="1"/>
</dbReference>
<dbReference type="EMBL" id="BMVN01000005">
    <property type="protein sequence ID" value="GHA15820.1"/>
    <property type="molecule type" value="Genomic_DNA"/>
</dbReference>
<accession>A0ABQ3CLF2</accession>
<dbReference type="Proteomes" id="UP000653644">
    <property type="component" value="Unassembled WGS sequence"/>
</dbReference>
<sequence length="314" mass="35067">MNAFRGIGFSFGSWAPGVAGPICEMVRTVLHKMWPCGTWAEAGAARICATVNYGWARGGEVDQPLLRGGPGGTCGRPALASAVMTIVSLKELRAELRDLAEPAVRAQQERVLSRAEDDELLGVRVPVLRKLARAYRGLSLDDVDVLLRSRVHEERFAGLLVLAEQVRTARGADRKALVDFYLARTECVDNWDLVDGSAHVVLGPWLLEGDLRVLDELAASAWLWDRRIAVLATLALIREGRFEPTFHLVLTLREDPEPLIHKALGWMLREIGRRDEPLMVAFLDRHLDELPRITVRYATERLAPAERARFVKAR</sequence>